<reference evidence="2 3" key="1">
    <citation type="submission" date="2018-12" db="EMBL/GenBank/DDBJ databases">
        <authorList>
            <person name="Tiukova I."/>
            <person name="Dainat J."/>
        </authorList>
    </citation>
    <scope>NUCLEOTIDE SEQUENCE [LARGE SCALE GENOMIC DNA]</scope>
</reference>
<dbReference type="Proteomes" id="UP000290900">
    <property type="component" value="Unassembled WGS sequence"/>
</dbReference>
<evidence type="ECO:0000313" key="3">
    <source>
        <dbReference type="Proteomes" id="UP000290900"/>
    </source>
</evidence>
<keyword evidence="1" id="KW-0472">Membrane</keyword>
<keyword evidence="1" id="KW-0812">Transmembrane</keyword>
<protein>
    <submittedName>
        <fullName evidence="2">DEKNAAC101801</fullName>
    </submittedName>
</protein>
<dbReference type="EMBL" id="CAACVR010000008">
    <property type="protein sequence ID" value="VEU20986.1"/>
    <property type="molecule type" value="Genomic_DNA"/>
</dbReference>
<dbReference type="InParanoid" id="A0A448YJB8"/>
<dbReference type="FunCoup" id="A0A448YJB8">
    <property type="interactions" value="1363"/>
</dbReference>
<evidence type="ECO:0000313" key="2">
    <source>
        <dbReference type="EMBL" id="VEU20986.1"/>
    </source>
</evidence>
<accession>A0A448YJB8</accession>
<dbReference type="OrthoDB" id="3986994at2759"/>
<proteinExistence type="predicted"/>
<gene>
    <name evidence="2" type="ORF">BRENAR_LOCUS1721</name>
</gene>
<keyword evidence="1" id="KW-1133">Transmembrane helix</keyword>
<evidence type="ECO:0000256" key="1">
    <source>
        <dbReference type="SAM" id="Phobius"/>
    </source>
</evidence>
<name>A0A448YJB8_BRENA</name>
<keyword evidence="3" id="KW-1185">Reference proteome</keyword>
<dbReference type="STRING" id="13370.A0A448YJB8"/>
<organism evidence="2 3">
    <name type="scientific">Brettanomyces naardenensis</name>
    <name type="common">Yeast</name>
    <dbReference type="NCBI Taxonomy" id="13370"/>
    <lineage>
        <taxon>Eukaryota</taxon>
        <taxon>Fungi</taxon>
        <taxon>Dikarya</taxon>
        <taxon>Ascomycota</taxon>
        <taxon>Saccharomycotina</taxon>
        <taxon>Pichiomycetes</taxon>
        <taxon>Pichiales</taxon>
        <taxon>Pichiaceae</taxon>
        <taxon>Brettanomyces</taxon>
    </lineage>
</organism>
<sequence>MNEERRAWKKLHGGGGHRLKLLNDGADDEKNVVALIEQLICPNYYAFQERLVYFQNNLNGLLYQGFVPMDVIHSLFLSRFYDPDGNDGVARFSKPSKCYFYADISAIVAIVYLVVIFTRYNTQNQKFRYRLQGEPADLSGLALRLLNISDYRRKKTHTALLSLMIMRNALFVHDNSEGANEEVNSYPLFQAGLDICYQMGIHIKSESITRFMYRDKLIMKTRSMSPSQLDKLWNYMQMVDSVYSVIMGTPLLINYDFCVGFQRQSNLFFGRKSEQGVMLFRELSQVINSLKAVSMKQVIELIDKVTAYCYELPFKMFEASDVRTGDLDELAVLCKVRMLMIQKVWCLCRMVILAVGDLYRLNSPALEDEATLEYLDSLCKEMYRQTMLSAAMSLYFVKDLYAGASVFGKEPDGKYIVYFRDAISGLSEQSFLIWFSFLFARVTGNPEAITEILNGQLLAGYPSEKDALPYEGEINQFALETAFFHKYTNENTNLGERLVVRLVTSSELIHFAIMFYDSGCQNELIKNNIDSFMAMKALVMWIYALQIVGENKELFDSKQTSLPDILRKASERVEANFNVGQLEGSFEFNPEGFELDKVLDAILVDQNWLEGLEVFGVNGESEY</sequence>
<dbReference type="AlphaFoldDB" id="A0A448YJB8"/>
<feature type="transmembrane region" description="Helical" evidence="1">
    <location>
        <begin position="100"/>
        <end position="120"/>
    </location>
</feature>